<keyword evidence="2 6" id="KW-1003">Cell membrane</keyword>
<dbReference type="PANTHER" id="PTHR38344">
    <property type="entry name" value="UPF0753 PROTEIN AQ_863"/>
    <property type="match status" value="1"/>
</dbReference>
<dbReference type="Pfam" id="PF10070">
    <property type="entry name" value="DabA"/>
    <property type="match status" value="1"/>
</dbReference>
<comment type="similarity">
    <text evidence="6">Belongs to the inorganic carbon transporter (TC 9.A.2) DabA family.</text>
</comment>
<comment type="subcellular location">
    <subcellularLocation>
        <location evidence="6">Cell membrane</location>
        <topology evidence="6">Peripheral membrane protein</topology>
    </subcellularLocation>
</comment>
<reference evidence="7" key="2">
    <citation type="submission" date="2022-01" db="EMBL/GenBank/DDBJ databases">
        <authorList>
            <person name="Rana R."/>
            <person name="Patil P.B."/>
        </authorList>
    </citation>
    <scope>NUCLEOTIDE SEQUENCE</scope>
    <source>
        <strain evidence="7">PPL560</strain>
    </source>
</reference>
<evidence type="ECO:0000256" key="1">
    <source>
        <dbReference type="ARBA" id="ARBA00022448"/>
    </source>
</evidence>
<dbReference type="HAMAP" id="MF_01871">
    <property type="entry name" value="DabA"/>
    <property type="match status" value="1"/>
</dbReference>
<evidence type="ECO:0000256" key="6">
    <source>
        <dbReference type="HAMAP-Rule" id="MF_01871"/>
    </source>
</evidence>
<comment type="cofactor">
    <cofactor evidence="6">
        <name>Zn(2+)</name>
        <dbReference type="ChEBI" id="CHEBI:29105"/>
    </cofactor>
</comment>
<gene>
    <name evidence="6" type="primary">dabA</name>
    <name evidence="7" type="ORF">L3V74_04765</name>
    <name evidence="8" type="ORF">Q7W82_13730</name>
</gene>
<dbReference type="EMBL" id="CP131914">
    <property type="protein sequence ID" value="XCI79334.1"/>
    <property type="molecule type" value="Genomic_DNA"/>
</dbReference>
<feature type="binding site" evidence="6">
    <location>
        <position position="513"/>
    </location>
    <ligand>
        <name>Zn(2+)</name>
        <dbReference type="ChEBI" id="CHEBI:29105"/>
    </ligand>
</feature>
<feature type="binding site" evidence="6">
    <location>
        <position position="498"/>
    </location>
    <ligand>
        <name>Zn(2+)</name>
        <dbReference type="ChEBI" id="CHEBI:29105"/>
    </ligand>
</feature>
<keyword evidence="5 6" id="KW-0472">Membrane</keyword>
<organism evidence="8">
    <name type="scientific">Xanthomonas indica</name>
    <dbReference type="NCBI Taxonomy" id="2912242"/>
    <lineage>
        <taxon>Bacteria</taxon>
        <taxon>Pseudomonadati</taxon>
        <taxon>Pseudomonadota</taxon>
        <taxon>Gammaproteobacteria</taxon>
        <taxon>Lysobacterales</taxon>
        <taxon>Lysobacteraceae</taxon>
        <taxon>Xanthomonas</taxon>
    </lineage>
</organism>
<sequence>MPMTTTDAAPLSHAAIIAAAARAARAIPPLWPLASSVAVNPFLGQAGEPLPIAAARLRRAAGIAVTMPRPWYAQRLQSGDIAEEDLQAAWLHAPAALRPPSLSALKRATESTRPAPRAIPTVADLARAASAIDWPGIVDERIGHWAAAYFDQGQALWVAGQSSGAYSAWRQVAMHDLTPEIAGLTRFAQQVADAPATAEDAIVEGVARLGLPPDALDGYFHRLLTTLGGWSQVARYRLWQAELSGGTDPCVTDLLAIRISWDAALLGKFGAAIAPQWRGAIADYAMPVAATTDDIVDGILQEAAERAAQRRLDALLAAPASTPVVPDRMTLQMAFCIDVRSEVFRRALESLDSGIQTLGFAGFFGLGIGHRRFASDVVEARLPVLLTPGLHTCAGEATSSQAKSDLAARITARAKRAWGRFKLAAISSFAFVEATGPIYVAKLLRDGLGLTRHPAPNDPTPRPADALDLDARLTMATRILKAMSLTTDFARLVVIAGHGANVVNNPHASALHCGACGGYSGEVNARLLAGLLNAPEVRAGLVERGIAIPADTLFVAALHDTTTDAVTLYSADHPSPGHAADLEQAARWLHAAGALARGERALRLPRAQRSQDIAHRARDWAELRPEWALAGCQAFIAAPRSRTAGRDLAGRAFLHDYHWRRDEGFGVLELILTAPVVVASWISLQYYGSTVAPDIFGAGNKLLHNVTGGIGVVEGNAGLLRGGLPWQSVHDGERLIHEPLRLSVLIEAPADAITDILERHPQVRALFDNRWLHLFALDDAGRMAWRYGGDLHWEACLDDALSPRTTAPAFA</sequence>
<keyword evidence="4 6" id="KW-0862">Zinc</keyword>
<dbReference type="InterPro" id="IPR018752">
    <property type="entry name" value="DabA"/>
</dbReference>
<evidence type="ECO:0000313" key="8">
    <source>
        <dbReference type="EMBL" id="XCI79334.1"/>
    </source>
</evidence>
<feature type="binding site" evidence="6">
    <location>
        <position position="338"/>
    </location>
    <ligand>
        <name>Zn(2+)</name>
        <dbReference type="ChEBI" id="CHEBI:29105"/>
    </ligand>
</feature>
<dbReference type="AlphaFoldDB" id="A0AAU8I1K2"/>
<evidence type="ECO:0000256" key="3">
    <source>
        <dbReference type="ARBA" id="ARBA00022723"/>
    </source>
</evidence>
<keyword evidence="1 6" id="KW-0813">Transport</keyword>
<comment type="subunit">
    <text evidence="6">Forms a complex with DabB.</text>
</comment>
<keyword evidence="3 6" id="KW-0479">Metal-binding</keyword>
<dbReference type="RefSeq" id="WP_242158972.1">
    <property type="nucleotide sequence ID" value="NZ_CP131914.1"/>
</dbReference>
<dbReference type="KEGG" id="xin:Q7W82_13730"/>
<dbReference type="GO" id="GO:0008270">
    <property type="term" value="F:zinc ion binding"/>
    <property type="evidence" value="ECO:0007669"/>
    <property type="project" value="UniProtKB-UniRule"/>
</dbReference>
<dbReference type="GO" id="GO:0005886">
    <property type="term" value="C:plasma membrane"/>
    <property type="evidence" value="ECO:0007669"/>
    <property type="project" value="UniProtKB-SubCell"/>
</dbReference>
<comment type="function">
    <text evidence="6">Part of an energy-coupled inorganic carbon pump.</text>
</comment>
<reference evidence="8" key="3">
    <citation type="submission" date="2023-08" db="EMBL/GenBank/DDBJ databases">
        <title>Complete genome sequence of Xanthomonas indica.</title>
        <authorList>
            <person name="Patil P.B."/>
            <person name="Rana R."/>
        </authorList>
    </citation>
    <scope>NUCLEOTIDE SEQUENCE</scope>
    <source>
        <strain evidence="8">PPL560</strain>
    </source>
</reference>
<feature type="binding site" evidence="6">
    <location>
        <position position="336"/>
    </location>
    <ligand>
        <name>Zn(2+)</name>
        <dbReference type="ChEBI" id="CHEBI:29105"/>
    </ligand>
</feature>
<dbReference type="EMBL" id="JAKJPQ010000003">
    <property type="protein sequence ID" value="MCI2260844.1"/>
    <property type="molecule type" value="Genomic_DNA"/>
</dbReference>
<keyword evidence="9" id="KW-1185">Reference proteome</keyword>
<protein>
    <recommendedName>
        <fullName evidence="6">Probable inorganic carbon transporter subunit DabA</fullName>
    </recommendedName>
</protein>
<evidence type="ECO:0000256" key="2">
    <source>
        <dbReference type="ARBA" id="ARBA00022475"/>
    </source>
</evidence>
<evidence type="ECO:0000256" key="4">
    <source>
        <dbReference type="ARBA" id="ARBA00022833"/>
    </source>
</evidence>
<evidence type="ECO:0000256" key="5">
    <source>
        <dbReference type="ARBA" id="ARBA00023136"/>
    </source>
</evidence>
<name>A0AAU8I1K2_9XANT</name>
<evidence type="ECO:0000313" key="7">
    <source>
        <dbReference type="EMBL" id="MCI2260844.1"/>
    </source>
</evidence>
<reference evidence="7 9" key="1">
    <citation type="journal article" date="2022" name="Curr. Microbiol.">
        <title>Xanthomonas indica sp. nov., a Novel Member of Non-Pathogenic Xanthomonas Community from Healthy Rice Seeds.</title>
        <authorList>
            <person name="Rana R."/>
            <person name="Madhavan V.N."/>
            <person name="Saroha T."/>
            <person name="Bansal K."/>
            <person name="Kaur A."/>
            <person name="Sonti R.V."/>
            <person name="Patel H.K."/>
            <person name="Patil P.B."/>
        </authorList>
    </citation>
    <scope>NUCLEOTIDE SEQUENCE [LARGE SCALE GENOMIC DNA]</scope>
    <source>
        <strain evidence="7 9">PPL560</strain>
    </source>
</reference>
<proteinExistence type="inferred from homology"/>
<dbReference type="Proteomes" id="UP001430647">
    <property type="component" value="Unassembled WGS sequence"/>
</dbReference>
<accession>A0AAU8I1K2</accession>
<evidence type="ECO:0000313" key="9">
    <source>
        <dbReference type="Proteomes" id="UP001430647"/>
    </source>
</evidence>
<dbReference type="PANTHER" id="PTHR38344:SF1">
    <property type="entry name" value="INORGANIC CARBON TRANSPORTER SUBUNIT DABA-RELATED"/>
    <property type="match status" value="1"/>
</dbReference>